<evidence type="ECO:0000313" key="2">
    <source>
        <dbReference type="Proteomes" id="UP000235371"/>
    </source>
</evidence>
<proteinExistence type="predicted"/>
<name>A0A2J6TL92_9HELO</name>
<dbReference type="AlphaFoldDB" id="A0A2J6TL92"/>
<dbReference type="InParanoid" id="A0A2J6TL92"/>
<accession>A0A2J6TL92</accession>
<gene>
    <name evidence="1" type="ORF">K444DRAFT_522189</name>
</gene>
<dbReference type="Proteomes" id="UP000235371">
    <property type="component" value="Unassembled WGS sequence"/>
</dbReference>
<keyword evidence="2" id="KW-1185">Reference proteome</keyword>
<dbReference type="OrthoDB" id="3560646at2759"/>
<evidence type="ECO:0000313" key="1">
    <source>
        <dbReference type="EMBL" id="PMD63791.1"/>
    </source>
</evidence>
<protein>
    <recommendedName>
        <fullName evidence="3">HTH psq-type domain-containing protein</fullName>
    </recommendedName>
</protein>
<sequence>MVSEQDIEKAINTLDMQLIPNYSQVARDFSIKRITLIRRYKGIYASRQEVTSLYYKLLTNI</sequence>
<dbReference type="EMBL" id="KZ613779">
    <property type="protein sequence ID" value="PMD63791.1"/>
    <property type="molecule type" value="Genomic_DNA"/>
</dbReference>
<evidence type="ECO:0008006" key="3">
    <source>
        <dbReference type="Google" id="ProtNLM"/>
    </source>
</evidence>
<reference evidence="1 2" key="1">
    <citation type="submission" date="2016-04" db="EMBL/GenBank/DDBJ databases">
        <title>A degradative enzymes factory behind the ericoid mycorrhizal symbiosis.</title>
        <authorList>
            <consortium name="DOE Joint Genome Institute"/>
            <person name="Martino E."/>
            <person name="Morin E."/>
            <person name="Grelet G."/>
            <person name="Kuo A."/>
            <person name="Kohler A."/>
            <person name="Daghino S."/>
            <person name="Barry K."/>
            <person name="Choi C."/>
            <person name="Cichocki N."/>
            <person name="Clum A."/>
            <person name="Copeland A."/>
            <person name="Hainaut M."/>
            <person name="Haridas S."/>
            <person name="Labutti K."/>
            <person name="Lindquist E."/>
            <person name="Lipzen A."/>
            <person name="Khouja H.-R."/>
            <person name="Murat C."/>
            <person name="Ohm R."/>
            <person name="Olson A."/>
            <person name="Spatafora J."/>
            <person name="Veneault-Fourrey C."/>
            <person name="Henrissat B."/>
            <person name="Grigoriev I."/>
            <person name="Martin F."/>
            <person name="Perotto S."/>
        </authorList>
    </citation>
    <scope>NUCLEOTIDE SEQUENCE [LARGE SCALE GENOMIC DNA]</scope>
    <source>
        <strain evidence="1 2">E</strain>
    </source>
</reference>
<organism evidence="1 2">
    <name type="scientific">Hyaloscypha bicolor E</name>
    <dbReference type="NCBI Taxonomy" id="1095630"/>
    <lineage>
        <taxon>Eukaryota</taxon>
        <taxon>Fungi</taxon>
        <taxon>Dikarya</taxon>
        <taxon>Ascomycota</taxon>
        <taxon>Pezizomycotina</taxon>
        <taxon>Leotiomycetes</taxon>
        <taxon>Helotiales</taxon>
        <taxon>Hyaloscyphaceae</taxon>
        <taxon>Hyaloscypha</taxon>
        <taxon>Hyaloscypha bicolor</taxon>
    </lineage>
</organism>
<dbReference type="RefSeq" id="XP_024740695.1">
    <property type="nucleotide sequence ID" value="XM_024874189.1"/>
</dbReference>
<dbReference type="GeneID" id="36582269"/>